<dbReference type="GO" id="GO:0004888">
    <property type="term" value="F:transmembrane signaling receptor activity"/>
    <property type="evidence" value="ECO:0007669"/>
    <property type="project" value="InterPro"/>
</dbReference>
<dbReference type="InParanoid" id="K1RZW6"/>
<dbReference type="InterPro" id="IPR006029">
    <property type="entry name" value="Neurotrans-gated_channel_TM"/>
</dbReference>
<keyword evidence="5" id="KW-0407">Ion channel</keyword>
<dbReference type="InterPro" id="IPR036719">
    <property type="entry name" value="Neuro-gated_channel_TM_sf"/>
</dbReference>
<organism evidence="8">
    <name type="scientific">Magallana gigas</name>
    <name type="common">Pacific oyster</name>
    <name type="synonym">Crassostrea gigas</name>
    <dbReference type="NCBI Taxonomy" id="29159"/>
    <lineage>
        <taxon>Eukaryota</taxon>
        <taxon>Metazoa</taxon>
        <taxon>Spiralia</taxon>
        <taxon>Lophotrochozoa</taxon>
        <taxon>Mollusca</taxon>
        <taxon>Bivalvia</taxon>
        <taxon>Autobranchia</taxon>
        <taxon>Pteriomorphia</taxon>
        <taxon>Ostreida</taxon>
        <taxon>Ostreoidea</taxon>
        <taxon>Ostreidae</taxon>
        <taxon>Magallana</taxon>
    </lineage>
</organism>
<feature type="domain" description="Neurotransmitter-gated ion-channel transmembrane" evidence="7">
    <location>
        <begin position="518"/>
        <end position="612"/>
    </location>
</feature>
<evidence type="ECO:0000256" key="5">
    <source>
        <dbReference type="RuleBase" id="RU000687"/>
    </source>
</evidence>
<dbReference type="AlphaFoldDB" id="K1RZW6"/>
<dbReference type="InterPro" id="IPR036734">
    <property type="entry name" value="Neur_chan_lig-bd_sf"/>
</dbReference>
<dbReference type="SUPFAM" id="SSF90112">
    <property type="entry name" value="Neurotransmitter-gated ion-channel transmembrane pore"/>
    <property type="match status" value="2"/>
</dbReference>
<feature type="domain" description="Neurotransmitter-gated ion-channel ligand-binding" evidence="6">
    <location>
        <begin position="313"/>
        <end position="509"/>
    </location>
</feature>
<evidence type="ECO:0000259" key="7">
    <source>
        <dbReference type="Pfam" id="PF02932"/>
    </source>
</evidence>
<dbReference type="CDD" id="cd18989">
    <property type="entry name" value="LGIC_ECD_cation"/>
    <property type="match status" value="2"/>
</dbReference>
<dbReference type="PROSITE" id="PS00236">
    <property type="entry name" value="NEUROTR_ION_CHANNEL"/>
    <property type="match status" value="2"/>
</dbReference>
<keyword evidence="8" id="KW-0675">Receptor</keyword>
<evidence type="ECO:0000256" key="1">
    <source>
        <dbReference type="ARBA" id="ARBA00004141"/>
    </source>
</evidence>
<dbReference type="Gene3D" id="2.70.170.10">
    <property type="entry name" value="Neurotransmitter-gated ion-channel ligand-binding domain"/>
    <property type="match status" value="2"/>
</dbReference>
<evidence type="ECO:0000256" key="2">
    <source>
        <dbReference type="ARBA" id="ARBA00022692"/>
    </source>
</evidence>
<feature type="transmembrane region" description="Helical" evidence="5">
    <location>
        <begin position="225"/>
        <end position="249"/>
    </location>
</feature>
<feature type="domain" description="Neurotransmitter-gated ion-channel transmembrane" evidence="7">
    <location>
        <begin position="231"/>
        <end position="286"/>
    </location>
</feature>
<dbReference type="InterPro" id="IPR018000">
    <property type="entry name" value="Neurotransmitter_ion_chnl_CS"/>
</dbReference>
<dbReference type="PANTHER" id="PTHR18945">
    <property type="entry name" value="NEUROTRANSMITTER GATED ION CHANNEL"/>
    <property type="match status" value="1"/>
</dbReference>
<dbReference type="HOGENOM" id="CLU_329892_0_0_1"/>
<evidence type="ECO:0000256" key="4">
    <source>
        <dbReference type="ARBA" id="ARBA00023136"/>
    </source>
</evidence>
<dbReference type="Pfam" id="PF02932">
    <property type="entry name" value="Neur_chan_memb"/>
    <property type="match status" value="2"/>
</dbReference>
<dbReference type="GO" id="GO:0016020">
    <property type="term" value="C:membrane"/>
    <property type="evidence" value="ECO:0007669"/>
    <property type="project" value="UniProtKB-SubCell"/>
</dbReference>
<feature type="transmembrane region" description="Helical" evidence="5">
    <location>
        <begin position="255"/>
        <end position="272"/>
    </location>
</feature>
<dbReference type="Pfam" id="PF02931">
    <property type="entry name" value="Neur_chan_LBD"/>
    <property type="match status" value="2"/>
</dbReference>
<dbReference type="InterPro" id="IPR006201">
    <property type="entry name" value="Neur_channel"/>
</dbReference>
<evidence type="ECO:0000259" key="6">
    <source>
        <dbReference type="Pfam" id="PF02931"/>
    </source>
</evidence>
<dbReference type="GO" id="GO:0005230">
    <property type="term" value="F:extracellular ligand-gated monoatomic ion channel activity"/>
    <property type="evidence" value="ECO:0007669"/>
    <property type="project" value="InterPro"/>
</dbReference>
<feature type="domain" description="Neurotransmitter-gated ion-channel ligand-binding" evidence="6">
    <location>
        <begin position="67"/>
        <end position="222"/>
    </location>
</feature>
<evidence type="ECO:0000256" key="3">
    <source>
        <dbReference type="ARBA" id="ARBA00022989"/>
    </source>
</evidence>
<keyword evidence="2 5" id="KW-0812">Transmembrane</keyword>
<dbReference type="EMBL" id="JH818947">
    <property type="protein sequence ID" value="EKC40546.1"/>
    <property type="molecule type" value="Genomic_DNA"/>
</dbReference>
<gene>
    <name evidence="8" type="ORF">CGI_10025600</name>
</gene>
<dbReference type="InterPro" id="IPR006202">
    <property type="entry name" value="Neur_chan_lig-bd"/>
</dbReference>
<feature type="transmembrane region" description="Helical" evidence="5">
    <location>
        <begin position="572"/>
        <end position="595"/>
    </location>
</feature>
<keyword evidence="5" id="KW-0813">Transport</keyword>
<dbReference type="SUPFAM" id="SSF63712">
    <property type="entry name" value="Nicotinic receptor ligand binding domain-like"/>
    <property type="match status" value="2"/>
</dbReference>
<keyword evidence="3 5" id="KW-1133">Transmembrane helix</keyword>
<feature type="transmembrane region" description="Helical" evidence="5">
    <location>
        <begin position="512"/>
        <end position="536"/>
    </location>
</feature>
<proteinExistence type="inferred from homology"/>
<evidence type="ECO:0000313" key="8">
    <source>
        <dbReference type="EMBL" id="EKC40546.1"/>
    </source>
</evidence>
<dbReference type="CDD" id="cd19051">
    <property type="entry name" value="LGIC_TM_cation"/>
    <property type="match status" value="1"/>
</dbReference>
<dbReference type="PRINTS" id="PR00252">
    <property type="entry name" value="NRIONCHANNEL"/>
</dbReference>
<dbReference type="FunFam" id="2.70.170.10:FF:000028">
    <property type="entry name" value="AcetylCholine Receptor"/>
    <property type="match status" value="1"/>
</dbReference>
<dbReference type="InterPro" id="IPR038050">
    <property type="entry name" value="Neuro_actylchol_rec"/>
</dbReference>
<sequence>MINFFHNTDAYSECDSMLQPTWGAWSDADVHAIRESILSNTTYHRLTRPAENMTVNVSLSLLTVNFLEWQDDRLSWNAATYPDVDHVYTLDSEVWKPELFIDNSVADVSVLQDSNVMFKVLRDGVVEWKLPRIFTTFCDVDVTFYPFDTQNCVIEITSWAYTIDEISLRATRDSVHKEDLKPHGEWTVLSSSTELRELHETKVNGYTEIYSQLDFFIKMQRKSNYYITSVLLPVILTSYLNIFVFLLPTDSGEKVGFILTVLLALAVLLTLVSDSIPSTSINTSVLFNILRPTLGAWSHSDVHTIRGTILSTASYHRLVRPAEKITVNVSLSLLTVNDLDVKTQTLSTTGWLTVGWQDARLTWNAATYPDVSHVYTLDSEVWKPELFIDNSLDDVSILQDSNVMFKVLRDGVVEWKLPRIFTTFCNVDVTYYPFDTQNCVIEITSWAYTVDEISLRATRESVNIEDIKPHGEWTILSSSIETRELQETKENGDVEKFSQLHFYIKMKRKSNYYISSVLLPVILTSYLNIFVFLLPVDSGEKVGFILTVLLALAVLLTLVSDSIPSTSINTSILSVYLAVTLCLGVVCCLLTVLVIRINFRDPDTPVTDVWKRIHDNILVPCSCSNGCFCRCKKGKKSVNPIDPKDELVVMNYDGEKNEPNPELEPVDELKWTHVATLMDHFFLVVMVIITTISSTTFMVALSVGGAVNQS</sequence>
<feature type="transmembrane region" description="Helical" evidence="5">
    <location>
        <begin position="681"/>
        <end position="707"/>
    </location>
</feature>
<keyword evidence="4 5" id="KW-0472">Membrane</keyword>
<reference evidence="8" key="1">
    <citation type="journal article" date="2012" name="Nature">
        <title>The oyster genome reveals stress adaptation and complexity of shell formation.</title>
        <authorList>
            <person name="Zhang G."/>
            <person name="Fang X."/>
            <person name="Guo X."/>
            <person name="Li L."/>
            <person name="Luo R."/>
            <person name="Xu F."/>
            <person name="Yang P."/>
            <person name="Zhang L."/>
            <person name="Wang X."/>
            <person name="Qi H."/>
            <person name="Xiong Z."/>
            <person name="Que H."/>
            <person name="Xie Y."/>
            <person name="Holland P.W."/>
            <person name="Paps J."/>
            <person name="Zhu Y."/>
            <person name="Wu F."/>
            <person name="Chen Y."/>
            <person name="Wang J."/>
            <person name="Peng C."/>
            <person name="Meng J."/>
            <person name="Yang L."/>
            <person name="Liu J."/>
            <person name="Wen B."/>
            <person name="Zhang N."/>
            <person name="Huang Z."/>
            <person name="Zhu Q."/>
            <person name="Feng Y."/>
            <person name="Mount A."/>
            <person name="Hedgecock D."/>
            <person name="Xu Z."/>
            <person name="Liu Y."/>
            <person name="Domazet-Loso T."/>
            <person name="Du Y."/>
            <person name="Sun X."/>
            <person name="Zhang S."/>
            <person name="Liu B."/>
            <person name="Cheng P."/>
            <person name="Jiang X."/>
            <person name="Li J."/>
            <person name="Fan D."/>
            <person name="Wang W."/>
            <person name="Fu W."/>
            <person name="Wang T."/>
            <person name="Wang B."/>
            <person name="Zhang J."/>
            <person name="Peng Z."/>
            <person name="Li Y."/>
            <person name="Li N."/>
            <person name="Wang J."/>
            <person name="Chen M."/>
            <person name="He Y."/>
            <person name="Tan F."/>
            <person name="Song X."/>
            <person name="Zheng Q."/>
            <person name="Huang R."/>
            <person name="Yang H."/>
            <person name="Du X."/>
            <person name="Chen L."/>
            <person name="Yang M."/>
            <person name="Gaffney P.M."/>
            <person name="Wang S."/>
            <person name="Luo L."/>
            <person name="She Z."/>
            <person name="Ming Y."/>
            <person name="Huang W."/>
            <person name="Zhang S."/>
            <person name="Huang B."/>
            <person name="Zhang Y."/>
            <person name="Qu T."/>
            <person name="Ni P."/>
            <person name="Miao G."/>
            <person name="Wang J."/>
            <person name="Wang Q."/>
            <person name="Steinberg C.E."/>
            <person name="Wang H."/>
            <person name="Li N."/>
            <person name="Qian L."/>
            <person name="Zhang G."/>
            <person name="Li Y."/>
            <person name="Yang H."/>
            <person name="Liu X."/>
            <person name="Wang J."/>
            <person name="Yin Y."/>
            <person name="Wang J."/>
        </authorList>
    </citation>
    <scope>NUCLEOTIDE SEQUENCE [LARGE SCALE GENOMIC DNA]</scope>
    <source>
        <strain evidence="8">05x7-T-G4-1.051#20</strain>
    </source>
</reference>
<dbReference type="Gene3D" id="1.20.58.390">
    <property type="entry name" value="Neurotransmitter-gated ion-channel transmembrane domain"/>
    <property type="match status" value="1"/>
</dbReference>
<name>K1RZW6_MAGGI</name>
<feature type="transmembrane region" description="Helical" evidence="5">
    <location>
        <begin position="542"/>
        <end position="560"/>
    </location>
</feature>
<keyword evidence="5" id="KW-0406">Ion transport</keyword>
<comment type="subcellular location">
    <subcellularLocation>
        <location evidence="1">Membrane</location>
        <topology evidence="1">Multi-pass membrane protein</topology>
    </subcellularLocation>
</comment>
<protein>
    <submittedName>
        <fullName evidence="8">Neuronal acetylcholine receptor subunit alpha-7</fullName>
    </submittedName>
</protein>
<comment type="similarity">
    <text evidence="5">Belongs to the ligand-gated ion channel (TC 1.A.9) family.</text>
</comment>
<comment type="caution">
    <text evidence="5">Lacks conserved residue(s) required for the propagation of feature annotation.</text>
</comment>
<accession>K1RZW6</accession>